<keyword evidence="11 20" id="KW-0808">Transferase</keyword>
<keyword evidence="14" id="KW-0067">ATP-binding</keyword>
<comment type="catalytic activity">
    <reaction evidence="2">
        <text>adenosylcob(III)inamide phosphate + GTP + H(+) = adenosylcob(III)inamide-GDP + diphosphate</text>
        <dbReference type="Rhea" id="RHEA:22712"/>
        <dbReference type="ChEBI" id="CHEBI:15378"/>
        <dbReference type="ChEBI" id="CHEBI:33019"/>
        <dbReference type="ChEBI" id="CHEBI:37565"/>
        <dbReference type="ChEBI" id="CHEBI:58502"/>
        <dbReference type="ChEBI" id="CHEBI:60487"/>
        <dbReference type="EC" id="2.7.7.62"/>
    </reaction>
</comment>
<evidence type="ECO:0000256" key="3">
    <source>
        <dbReference type="ARBA" id="ARBA00001522"/>
    </source>
</evidence>
<name>A0A414PXZ9_FUSMR</name>
<proteinExistence type="inferred from homology"/>
<evidence type="ECO:0000313" key="21">
    <source>
        <dbReference type="Proteomes" id="UP000284676"/>
    </source>
</evidence>
<accession>A0A414PXZ9</accession>
<reference evidence="20 21" key="1">
    <citation type="submission" date="2018-08" db="EMBL/GenBank/DDBJ databases">
        <title>A genome reference for cultivated species of the human gut microbiota.</title>
        <authorList>
            <person name="Zou Y."/>
            <person name="Xue W."/>
            <person name="Luo G."/>
        </authorList>
    </citation>
    <scope>NUCLEOTIDE SEQUENCE [LARGE SCALE GENOMIC DNA]</scope>
    <source>
        <strain evidence="20 21">AM25-1</strain>
    </source>
</reference>
<evidence type="ECO:0000256" key="8">
    <source>
        <dbReference type="ARBA" id="ARBA00012016"/>
    </source>
</evidence>
<dbReference type="Proteomes" id="UP000284676">
    <property type="component" value="Unassembled WGS sequence"/>
</dbReference>
<evidence type="ECO:0000256" key="16">
    <source>
        <dbReference type="ARBA" id="ARBA00029570"/>
    </source>
</evidence>
<evidence type="ECO:0000256" key="17">
    <source>
        <dbReference type="ARBA" id="ARBA00030571"/>
    </source>
</evidence>
<dbReference type="InterPro" id="IPR027417">
    <property type="entry name" value="P-loop_NTPase"/>
</dbReference>
<dbReference type="SUPFAM" id="SSF52540">
    <property type="entry name" value="P-loop containing nucleoside triphosphate hydrolases"/>
    <property type="match status" value="1"/>
</dbReference>
<feature type="binding site" evidence="19">
    <location>
        <begin position="9"/>
        <end position="16"/>
    </location>
    <ligand>
        <name>GTP</name>
        <dbReference type="ChEBI" id="CHEBI:37565"/>
    </ligand>
</feature>
<dbReference type="GO" id="GO:0005524">
    <property type="term" value="F:ATP binding"/>
    <property type="evidence" value="ECO:0007669"/>
    <property type="project" value="UniProtKB-KW"/>
</dbReference>
<feature type="binding site" evidence="19">
    <location>
        <begin position="35"/>
        <end position="37"/>
    </location>
    <ligand>
        <name>GTP</name>
        <dbReference type="ChEBI" id="CHEBI:37565"/>
    </ligand>
</feature>
<comment type="pathway">
    <text evidence="5">Cofactor biosynthesis; adenosylcobalamin biosynthesis; adenosylcobalamin from cob(II)yrinate a,c-diamide: step 6/7.</text>
</comment>
<evidence type="ECO:0000256" key="6">
    <source>
        <dbReference type="ARBA" id="ARBA00005159"/>
    </source>
</evidence>
<dbReference type="GO" id="GO:0005525">
    <property type="term" value="F:GTP binding"/>
    <property type="evidence" value="ECO:0007669"/>
    <property type="project" value="UniProtKB-KW"/>
</dbReference>
<feature type="active site" description="GMP-histidine intermediate" evidence="18">
    <location>
        <position position="51"/>
    </location>
</feature>
<evidence type="ECO:0000256" key="12">
    <source>
        <dbReference type="ARBA" id="ARBA00022741"/>
    </source>
</evidence>
<keyword evidence="12 19" id="KW-0547">Nucleotide-binding</keyword>
<comment type="caution">
    <text evidence="20">The sequence shown here is derived from an EMBL/GenBank/DDBJ whole genome shotgun (WGS) entry which is preliminary data.</text>
</comment>
<keyword evidence="13 20" id="KW-0418">Kinase</keyword>
<feature type="binding site" evidence="19">
    <location>
        <begin position="52"/>
        <end position="55"/>
    </location>
    <ligand>
        <name>GTP</name>
        <dbReference type="ChEBI" id="CHEBI:37565"/>
    </ligand>
</feature>
<dbReference type="PIRSF" id="PIRSF006135">
    <property type="entry name" value="CobU"/>
    <property type="match status" value="1"/>
</dbReference>
<sequence length="187" mass="21687">MGRIIYFTGGARSGKSAQAEQYIFDREYTKRIYIATSIPFDDEMKLRVKKHREQRGEDWITIEGYRDLIKKISPYVAKDGVILLDCLTNMVTNLMIMDKDIDWDNLPMESLEQIEKEISQEVNKLFDYFREIPMDTVIVSNELGMGVIPPYPLGRYFRDICGKVNQMAGKYSDEAYMAVSGLQLKLK</sequence>
<dbReference type="GeneID" id="62764216"/>
<dbReference type="GO" id="GO:0043752">
    <property type="term" value="F:adenosylcobinamide kinase activity"/>
    <property type="evidence" value="ECO:0007669"/>
    <property type="project" value="UniProtKB-EC"/>
</dbReference>
<dbReference type="GO" id="GO:0008820">
    <property type="term" value="F:cobinamide phosphate guanylyltransferase activity"/>
    <property type="evidence" value="ECO:0007669"/>
    <property type="project" value="UniProtKB-EC"/>
</dbReference>
<dbReference type="EC" id="2.7.1.156" evidence="8"/>
<dbReference type="Gene3D" id="3.40.50.300">
    <property type="entry name" value="P-loop containing nucleotide triphosphate hydrolases"/>
    <property type="match status" value="1"/>
</dbReference>
<evidence type="ECO:0000256" key="4">
    <source>
        <dbReference type="ARBA" id="ARBA00003889"/>
    </source>
</evidence>
<evidence type="ECO:0000256" key="19">
    <source>
        <dbReference type="PIRSR" id="PIRSR006135-2"/>
    </source>
</evidence>
<keyword evidence="20" id="KW-0548">Nucleotidyltransferase</keyword>
<evidence type="ECO:0000256" key="14">
    <source>
        <dbReference type="ARBA" id="ARBA00022840"/>
    </source>
</evidence>
<dbReference type="EMBL" id="QRHL01000004">
    <property type="protein sequence ID" value="RHF73458.1"/>
    <property type="molecule type" value="Genomic_DNA"/>
</dbReference>
<dbReference type="CDD" id="cd00544">
    <property type="entry name" value="CobU"/>
    <property type="match status" value="1"/>
</dbReference>
<evidence type="ECO:0000256" key="11">
    <source>
        <dbReference type="ARBA" id="ARBA00022679"/>
    </source>
</evidence>
<evidence type="ECO:0000313" key="20">
    <source>
        <dbReference type="EMBL" id="RHF73458.1"/>
    </source>
</evidence>
<dbReference type="RefSeq" id="WP_005886961.1">
    <property type="nucleotide sequence ID" value="NZ_CABMMQ010000002.1"/>
</dbReference>
<dbReference type="GO" id="GO:0009236">
    <property type="term" value="P:cobalamin biosynthetic process"/>
    <property type="evidence" value="ECO:0007669"/>
    <property type="project" value="UniProtKB-UniPathway"/>
</dbReference>
<evidence type="ECO:0000256" key="1">
    <source>
        <dbReference type="ARBA" id="ARBA00000312"/>
    </source>
</evidence>
<evidence type="ECO:0000256" key="10">
    <source>
        <dbReference type="ARBA" id="ARBA00022573"/>
    </source>
</evidence>
<evidence type="ECO:0000256" key="18">
    <source>
        <dbReference type="PIRSR" id="PIRSR006135-1"/>
    </source>
</evidence>
<comment type="similarity">
    <text evidence="7">Belongs to the CobU/CobP family.</text>
</comment>
<keyword evidence="10" id="KW-0169">Cobalamin biosynthesis</keyword>
<dbReference type="PANTHER" id="PTHR34848:SF1">
    <property type="entry name" value="BIFUNCTIONAL ADENOSYLCOBALAMIN BIOSYNTHESIS PROTEIN COBU"/>
    <property type="match status" value="1"/>
</dbReference>
<comment type="catalytic activity">
    <reaction evidence="1">
        <text>adenosylcob(III)inamide + ATP = adenosylcob(III)inamide phosphate + ADP + H(+)</text>
        <dbReference type="Rhea" id="RHEA:15769"/>
        <dbReference type="ChEBI" id="CHEBI:2480"/>
        <dbReference type="ChEBI" id="CHEBI:15378"/>
        <dbReference type="ChEBI" id="CHEBI:30616"/>
        <dbReference type="ChEBI" id="CHEBI:58502"/>
        <dbReference type="ChEBI" id="CHEBI:456216"/>
        <dbReference type="EC" id="2.7.1.156"/>
    </reaction>
</comment>
<evidence type="ECO:0000256" key="2">
    <source>
        <dbReference type="ARBA" id="ARBA00000711"/>
    </source>
</evidence>
<feature type="binding site" evidence="19">
    <location>
        <position position="63"/>
    </location>
    <ligand>
        <name>GTP</name>
        <dbReference type="ChEBI" id="CHEBI:37565"/>
    </ligand>
</feature>
<dbReference type="UniPathway" id="UPA00148">
    <property type="reaction ID" value="UER00236"/>
</dbReference>
<comment type="function">
    <text evidence="4">Catalyzes ATP-dependent phosphorylation of adenosylcobinamide and addition of GMP to adenosylcobinamide phosphate.</text>
</comment>
<comment type="pathway">
    <text evidence="6">Cofactor biosynthesis; adenosylcobalamin biosynthesis; adenosylcobalamin from cob(II)yrinate a,c-diamide: step 5/7.</text>
</comment>
<evidence type="ECO:0000256" key="13">
    <source>
        <dbReference type="ARBA" id="ARBA00022777"/>
    </source>
</evidence>
<dbReference type="NCBIfam" id="NF004469">
    <property type="entry name" value="PRK05800.1"/>
    <property type="match status" value="1"/>
</dbReference>
<comment type="catalytic activity">
    <reaction evidence="3">
        <text>adenosylcob(III)inamide + GTP = adenosylcob(III)inamide phosphate + GDP + H(+)</text>
        <dbReference type="Rhea" id="RHEA:15765"/>
        <dbReference type="ChEBI" id="CHEBI:2480"/>
        <dbReference type="ChEBI" id="CHEBI:15378"/>
        <dbReference type="ChEBI" id="CHEBI:37565"/>
        <dbReference type="ChEBI" id="CHEBI:58189"/>
        <dbReference type="ChEBI" id="CHEBI:58502"/>
        <dbReference type="EC" id="2.7.1.156"/>
    </reaction>
</comment>
<evidence type="ECO:0000256" key="5">
    <source>
        <dbReference type="ARBA" id="ARBA00004692"/>
    </source>
</evidence>
<protein>
    <recommendedName>
        <fullName evidence="16">Adenosylcobinamide kinase</fullName>
        <ecNumber evidence="8">2.7.1.156</ecNumber>
        <ecNumber evidence="9">2.7.7.62</ecNumber>
    </recommendedName>
    <alternativeName>
        <fullName evidence="17">Adenosylcobinamide-phosphate guanylyltransferase</fullName>
    </alternativeName>
</protein>
<dbReference type="Pfam" id="PF02283">
    <property type="entry name" value="CobU"/>
    <property type="match status" value="1"/>
</dbReference>
<dbReference type="EC" id="2.7.7.62" evidence="9"/>
<feature type="binding site" evidence="19">
    <location>
        <position position="85"/>
    </location>
    <ligand>
        <name>GTP</name>
        <dbReference type="ChEBI" id="CHEBI:37565"/>
    </ligand>
</feature>
<dbReference type="PANTHER" id="PTHR34848">
    <property type="match status" value="1"/>
</dbReference>
<organism evidence="20 21">
    <name type="scientific">Fusobacterium mortiferum</name>
    <dbReference type="NCBI Taxonomy" id="850"/>
    <lineage>
        <taxon>Bacteria</taxon>
        <taxon>Fusobacteriati</taxon>
        <taxon>Fusobacteriota</taxon>
        <taxon>Fusobacteriia</taxon>
        <taxon>Fusobacteriales</taxon>
        <taxon>Fusobacteriaceae</taxon>
        <taxon>Fusobacterium</taxon>
    </lineage>
</organism>
<evidence type="ECO:0000256" key="7">
    <source>
        <dbReference type="ARBA" id="ARBA00007490"/>
    </source>
</evidence>
<evidence type="ECO:0000256" key="15">
    <source>
        <dbReference type="ARBA" id="ARBA00023134"/>
    </source>
</evidence>
<dbReference type="AlphaFoldDB" id="A0A414PXZ9"/>
<gene>
    <name evidence="20" type="ORF">DW663_04100</name>
</gene>
<evidence type="ECO:0000256" key="9">
    <source>
        <dbReference type="ARBA" id="ARBA00012523"/>
    </source>
</evidence>
<keyword evidence="15 19" id="KW-0342">GTP-binding</keyword>
<dbReference type="InterPro" id="IPR003203">
    <property type="entry name" value="CobU/CobP"/>
</dbReference>